<evidence type="ECO:0000313" key="1">
    <source>
        <dbReference type="EMBL" id="PVY84134.1"/>
    </source>
</evidence>
<proteinExistence type="predicted"/>
<dbReference type="AlphaFoldDB" id="A0A2U1D8X1"/>
<dbReference type="Proteomes" id="UP000245433">
    <property type="component" value="Unassembled WGS sequence"/>
</dbReference>
<reference evidence="1 2" key="1">
    <citation type="submission" date="2018-04" db="EMBL/GenBank/DDBJ databases">
        <title>Genomic Encyclopedia of Type Strains, Phase IV (KMG-IV): sequencing the most valuable type-strain genomes for metagenomic binning, comparative biology and taxonomic classification.</title>
        <authorList>
            <person name="Goeker M."/>
        </authorList>
    </citation>
    <scope>NUCLEOTIDE SEQUENCE [LARGE SCALE GENOMIC DNA]</scope>
    <source>
        <strain evidence="1 2">DSM 28795</strain>
    </source>
</reference>
<evidence type="ECO:0000313" key="2">
    <source>
        <dbReference type="Proteomes" id="UP000245433"/>
    </source>
</evidence>
<sequence length="38" mass="4214">MALTKSQIQALQSVYDNGILDHDDTARQALAQVLEDLK</sequence>
<keyword evidence="2" id="KW-1185">Reference proteome</keyword>
<accession>A0A2U1D8X1</accession>
<organism evidence="1 2">
    <name type="scientific">Convivina intestini</name>
    <dbReference type="NCBI Taxonomy" id="1505726"/>
    <lineage>
        <taxon>Bacteria</taxon>
        <taxon>Bacillati</taxon>
        <taxon>Bacillota</taxon>
        <taxon>Bacilli</taxon>
        <taxon>Lactobacillales</taxon>
        <taxon>Lactobacillaceae</taxon>
        <taxon>Convivina</taxon>
    </lineage>
</organism>
<dbReference type="EMBL" id="QEKT01000005">
    <property type="protein sequence ID" value="PVY84134.1"/>
    <property type="molecule type" value="Genomic_DNA"/>
</dbReference>
<protein>
    <submittedName>
        <fullName evidence="1">Uncharacterized protein</fullName>
    </submittedName>
</protein>
<name>A0A2U1D8X1_9LACO</name>
<comment type="caution">
    <text evidence="1">The sequence shown here is derived from an EMBL/GenBank/DDBJ whole genome shotgun (WGS) entry which is preliminary data.</text>
</comment>
<gene>
    <name evidence="1" type="ORF">C7384_10510</name>
</gene>